<protein>
    <submittedName>
        <fullName evidence="1">Uncharacterized protein</fullName>
    </submittedName>
</protein>
<sequence>MGRFGPVGVGKRMEDESVSKKALAYSLAFTLTAFPFVHTTQAVAAPLSSSILSSLTAEAHAPVQYRMTLGLTRTTCASREVKLSLIGILPKWLFDT</sequence>
<gene>
    <name evidence="1" type="ORF">ACINKY_17920</name>
</gene>
<organism evidence="1 2">
    <name type="scientific">Paenibacillus illinoisensis</name>
    <dbReference type="NCBI Taxonomy" id="59845"/>
    <lineage>
        <taxon>Bacteria</taxon>
        <taxon>Bacillati</taxon>
        <taxon>Bacillota</taxon>
        <taxon>Bacilli</taxon>
        <taxon>Bacillales</taxon>
        <taxon>Paenibacillaceae</taxon>
        <taxon>Paenibacillus</taxon>
    </lineage>
</organism>
<evidence type="ECO:0000313" key="1">
    <source>
        <dbReference type="EMBL" id="MFK0524074.1"/>
    </source>
</evidence>
<dbReference type="Proteomes" id="UP001618531">
    <property type="component" value="Unassembled WGS sequence"/>
</dbReference>
<dbReference type="EMBL" id="JBIYSL010000004">
    <property type="protein sequence ID" value="MFK0524074.1"/>
    <property type="molecule type" value="Genomic_DNA"/>
</dbReference>
<evidence type="ECO:0000313" key="2">
    <source>
        <dbReference type="Proteomes" id="UP001618531"/>
    </source>
</evidence>
<reference evidence="1 2" key="1">
    <citation type="submission" date="2024-11" db="EMBL/GenBank/DDBJ databases">
        <title>Identification and Characterization of a Novel Fosfomycin Bacillithiol Transferase FosB8 in Paenibacillus illinoisensis.</title>
        <authorList>
            <person name="Lu W."/>
        </authorList>
    </citation>
    <scope>NUCLEOTIDE SEQUENCE [LARGE SCALE GENOMIC DNA]</scope>
    <source>
        <strain evidence="1 2">WP77</strain>
    </source>
</reference>
<accession>A0ABW8HYU4</accession>
<proteinExistence type="predicted"/>
<comment type="caution">
    <text evidence="1">The sequence shown here is derived from an EMBL/GenBank/DDBJ whole genome shotgun (WGS) entry which is preliminary data.</text>
</comment>
<keyword evidence="2" id="KW-1185">Reference proteome</keyword>
<name>A0ABW8HYU4_9BACL</name>